<dbReference type="CDD" id="cd00093">
    <property type="entry name" value="HTH_XRE"/>
    <property type="match status" value="1"/>
</dbReference>
<dbReference type="PROSITE" id="PS50943">
    <property type="entry name" value="HTH_CROC1"/>
    <property type="match status" value="1"/>
</dbReference>
<comment type="similarity">
    <text evidence="1">Belongs to the phD/YefM antitoxin family.</text>
</comment>
<dbReference type="AlphaFoldDB" id="A0A3B0Z8F1"/>
<dbReference type="SMART" id="SM00530">
    <property type="entry name" value="HTH_XRE"/>
    <property type="match status" value="1"/>
</dbReference>
<organism evidence="3">
    <name type="scientific">hydrothermal vent metagenome</name>
    <dbReference type="NCBI Taxonomy" id="652676"/>
    <lineage>
        <taxon>unclassified sequences</taxon>
        <taxon>metagenomes</taxon>
        <taxon>ecological metagenomes</taxon>
    </lineage>
</organism>
<gene>
    <name evidence="3" type="ORF">MNBD_GAMMA18-1342</name>
</gene>
<dbReference type="SUPFAM" id="SSF47413">
    <property type="entry name" value="lambda repressor-like DNA-binding domains"/>
    <property type="match status" value="1"/>
</dbReference>
<protein>
    <recommendedName>
        <fullName evidence="2">HTH cro/C1-type domain-containing protein</fullName>
    </recommendedName>
</protein>
<accession>A0A3B0Z8F1</accession>
<dbReference type="EMBL" id="UOFP01000049">
    <property type="protein sequence ID" value="VAW84473.1"/>
    <property type="molecule type" value="Genomic_DNA"/>
</dbReference>
<proteinExistence type="inferred from homology"/>
<evidence type="ECO:0000259" key="2">
    <source>
        <dbReference type="PROSITE" id="PS50943"/>
    </source>
</evidence>
<evidence type="ECO:0000313" key="3">
    <source>
        <dbReference type="EMBL" id="VAW84473.1"/>
    </source>
</evidence>
<dbReference type="GO" id="GO:0003677">
    <property type="term" value="F:DNA binding"/>
    <property type="evidence" value="ECO:0007669"/>
    <property type="project" value="InterPro"/>
</dbReference>
<feature type="domain" description="HTH cro/C1-type" evidence="2">
    <location>
        <begin position="59"/>
        <end position="113"/>
    </location>
</feature>
<sequence>MMNELIEVQVIEQNGKPAFAVMPWDEYERIRPLLERDKAARGIPQEVVERHVLEDIPLVRAWREYMGISQSDLATKANMAQPALSRIERAEVTPRRDTLVTLAKALGLAVEQLEE</sequence>
<evidence type="ECO:0000256" key="1">
    <source>
        <dbReference type="ARBA" id="ARBA00009981"/>
    </source>
</evidence>
<name>A0A3B0Z8F1_9ZZZZ</name>
<dbReference type="InterPro" id="IPR036165">
    <property type="entry name" value="YefM-like_sf"/>
</dbReference>
<dbReference type="Pfam" id="PF01381">
    <property type="entry name" value="HTH_3"/>
    <property type="match status" value="1"/>
</dbReference>
<dbReference type="SUPFAM" id="SSF143120">
    <property type="entry name" value="YefM-like"/>
    <property type="match status" value="1"/>
</dbReference>
<dbReference type="InterPro" id="IPR001387">
    <property type="entry name" value="Cro/C1-type_HTH"/>
</dbReference>
<dbReference type="Gene3D" id="1.10.260.40">
    <property type="entry name" value="lambda repressor-like DNA-binding domains"/>
    <property type="match status" value="1"/>
</dbReference>
<reference evidence="3" key="1">
    <citation type="submission" date="2018-06" db="EMBL/GenBank/DDBJ databases">
        <authorList>
            <person name="Zhirakovskaya E."/>
        </authorList>
    </citation>
    <scope>NUCLEOTIDE SEQUENCE</scope>
</reference>
<dbReference type="InterPro" id="IPR010982">
    <property type="entry name" value="Lambda_DNA-bd_dom_sf"/>
</dbReference>